<accession>A0A3D2XBD2</accession>
<dbReference type="Gene3D" id="3.10.180.10">
    <property type="entry name" value="2,3-Dihydroxybiphenyl 1,2-Dioxygenase, domain 1"/>
    <property type="match status" value="1"/>
</dbReference>
<evidence type="ECO:0000313" key="1">
    <source>
        <dbReference type="EMBL" id="HCL04411.1"/>
    </source>
</evidence>
<name>A0A3D2XBD2_9FIRM</name>
<dbReference type="AlphaFoldDB" id="A0A3D2XBD2"/>
<sequence>DIQKTYQELLDKEVKVDEILTMPYGSMFNFYDMDGNTFLVREDK</sequence>
<gene>
    <name evidence="1" type="ORF">DHW61_18720</name>
</gene>
<dbReference type="Proteomes" id="UP000262969">
    <property type="component" value="Unassembled WGS sequence"/>
</dbReference>
<reference evidence="1 2" key="1">
    <citation type="journal article" date="2018" name="Nat. Biotechnol.">
        <title>A standardized bacterial taxonomy based on genome phylogeny substantially revises the tree of life.</title>
        <authorList>
            <person name="Parks D.H."/>
            <person name="Chuvochina M."/>
            <person name="Waite D.W."/>
            <person name="Rinke C."/>
            <person name="Skarshewski A."/>
            <person name="Chaumeil P.A."/>
            <person name="Hugenholtz P."/>
        </authorList>
    </citation>
    <scope>NUCLEOTIDE SEQUENCE [LARGE SCALE GENOMIC DNA]</scope>
    <source>
        <strain evidence="1">UBA11728</strain>
    </source>
</reference>
<dbReference type="SUPFAM" id="SSF54593">
    <property type="entry name" value="Glyoxalase/Bleomycin resistance protein/Dihydroxybiphenyl dioxygenase"/>
    <property type="match status" value="1"/>
</dbReference>
<dbReference type="EMBL" id="DPVV01000614">
    <property type="protein sequence ID" value="HCL04411.1"/>
    <property type="molecule type" value="Genomic_DNA"/>
</dbReference>
<organism evidence="1 2">
    <name type="scientific">Lachnoclostridium phytofermentans</name>
    <dbReference type="NCBI Taxonomy" id="66219"/>
    <lineage>
        <taxon>Bacteria</taxon>
        <taxon>Bacillati</taxon>
        <taxon>Bacillota</taxon>
        <taxon>Clostridia</taxon>
        <taxon>Lachnospirales</taxon>
        <taxon>Lachnospiraceae</taxon>
    </lineage>
</organism>
<dbReference type="InterPro" id="IPR029068">
    <property type="entry name" value="Glyas_Bleomycin-R_OHBP_Dase"/>
</dbReference>
<evidence type="ECO:0000313" key="2">
    <source>
        <dbReference type="Proteomes" id="UP000262969"/>
    </source>
</evidence>
<proteinExistence type="predicted"/>
<feature type="non-terminal residue" evidence="1">
    <location>
        <position position="1"/>
    </location>
</feature>
<protein>
    <submittedName>
        <fullName evidence="1">Glyoxalase</fullName>
    </submittedName>
</protein>
<comment type="caution">
    <text evidence="1">The sequence shown here is derived from an EMBL/GenBank/DDBJ whole genome shotgun (WGS) entry which is preliminary data.</text>
</comment>